<evidence type="ECO:0000313" key="3">
    <source>
        <dbReference type="EMBL" id="TDR38147.1"/>
    </source>
</evidence>
<dbReference type="EMBL" id="JENY01000004">
    <property type="protein sequence ID" value="EXL09828.1"/>
    <property type="molecule type" value="Genomic_DNA"/>
</dbReference>
<dbReference type="STRING" id="69279.BG36_17800"/>
<dbReference type="PANTHER" id="PTHR33221">
    <property type="entry name" value="WINGED HELIX-TURN-HELIX TRANSCRIPTIONAL REGULATOR, RRF2 FAMILY"/>
    <property type="match status" value="1"/>
</dbReference>
<dbReference type="AlphaFoldDB" id="A0A011UVD1"/>
<dbReference type="InterPro" id="IPR000944">
    <property type="entry name" value="Tscrpt_reg_Rrf2"/>
</dbReference>
<keyword evidence="1" id="KW-0238">DNA-binding</keyword>
<keyword evidence="5" id="KW-1185">Reference proteome</keyword>
<dbReference type="GO" id="GO:0005829">
    <property type="term" value="C:cytosol"/>
    <property type="evidence" value="ECO:0007669"/>
    <property type="project" value="TreeGrafter"/>
</dbReference>
<dbReference type="Proteomes" id="UP000294958">
    <property type="component" value="Unassembled WGS sequence"/>
</dbReference>
<dbReference type="GO" id="GO:0003700">
    <property type="term" value="F:DNA-binding transcription factor activity"/>
    <property type="evidence" value="ECO:0007669"/>
    <property type="project" value="TreeGrafter"/>
</dbReference>
<dbReference type="PATRIC" id="fig|69279.3.peg.782"/>
<evidence type="ECO:0000313" key="2">
    <source>
        <dbReference type="EMBL" id="EXL09828.1"/>
    </source>
</evidence>
<name>A0A011UVD1_9HYPH</name>
<reference evidence="2 4" key="1">
    <citation type="submission" date="2014-02" db="EMBL/GenBank/DDBJ databases">
        <title>Aquamicrobium defluvii Genome sequencing.</title>
        <authorList>
            <person name="Wang X."/>
        </authorList>
    </citation>
    <scope>NUCLEOTIDE SEQUENCE [LARGE SCALE GENOMIC DNA]</scope>
    <source>
        <strain evidence="2 4">W13Z1</strain>
    </source>
</reference>
<dbReference type="HOGENOM" id="CLU_107144_2_1_5"/>
<protein>
    <submittedName>
        <fullName evidence="2 3">Transcriptional regulator</fullName>
    </submittedName>
</protein>
<dbReference type="Pfam" id="PF02082">
    <property type="entry name" value="Rrf2"/>
    <property type="match status" value="1"/>
</dbReference>
<organism evidence="2 4">
    <name type="scientific">Aquamicrobium defluvii</name>
    <dbReference type="NCBI Taxonomy" id="69279"/>
    <lineage>
        <taxon>Bacteria</taxon>
        <taxon>Pseudomonadati</taxon>
        <taxon>Pseudomonadota</taxon>
        <taxon>Alphaproteobacteria</taxon>
        <taxon>Hyphomicrobiales</taxon>
        <taxon>Phyllobacteriaceae</taxon>
        <taxon>Aquamicrobium</taxon>
    </lineage>
</organism>
<dbReference type="InterPro" id="IPR030489">
    <property type="entry name" value="TR_Rrf2-type_CS"/>
</dbReference>
<proteinExistence type="predicted"/>
<gene>
    <name evidence="2" type="ORF">BG36_17800</name>
    <name evidence="3" type="ORF">DES43_101215</name>
</gene>
<evidence type="ECO:0000313" key="4">
    <source>
        <dbReference type="Proteomes" id="UP000019849"/>
    </source>
</evidence>
<dbReference type="InterPro" id="IPR036388">
    <property type="entry name" value="WH-like_DNA-bd_sf"/>
</dbReference>
<dbReference type="PANTHER" id="PTHR33221:SF4">
    <property type="entry name" value="HTH-TYPE TRANSCRIPTIONAL REPRESSOR NSRR"/>
    <property type="match status" value="1"/>
</dbReference>
<dbReference type="GO" id="GO:0003677">
    <property type="term" value="F:DNA binding"/>
    <property type="evidence" value="ECO:0007669"/>
    <property type="project" value="UniProtKB-KW"/>
</dbReference>
<dbReference type="OrthoDB" id="9795923at2"/>
<dbReference type="SUPFAM" id="SSF46785">
    <property type="entry name" value="Winged helix' DNA-binding domain"/>
    <property type="match status" value="1"/>
</dbReference>
<evidence type="ECO:0000313" key="5">
    <source>
        <dbReference type="Proteomes" id="UP000294958"/>
    </source>
</evidence>
<comment type="caution">
    <text evidence="2">The sequence shown here is derived from an EMBL/GenBank/DDBJ whole genome shotgun (WGS) entry which is preliminary data.</text>
</comment>
<evidence type="ECO:0000256" key="1">
    <source>
        <dbReference type="ARBA" id="ARBA00023125"/>
    </source>
</evidence>
<dbReference type="Proteomes" id="UP000019849">
    <property type="component" value="Unassembled WGS sequence"/>
</dbReference>
<dbReference type="PROSITE" id="PS01332">
    <property type="entry name" value="HTH_RRF2_1"/>
    <property type="match status" value="1"/>
</dbReference>
<dbReference type="PROSITE" id="PS51197">
    <property type="entry name" value="HTH_RRF2_2"/>
    <property type="match status" value="1"/>
</dbReference>
<dbReference type="RefSeq" id="WP_051520394.1">
    <property type="nucleotide sequence ID" value="NZ_KK073879.1"/>
</dbReference>
<dbReference type="InterPro" id="IPR036390">
    <property type="entry name" value="WH_DNA-bd_sf"/>
</dbReference>
<reference evidence="3 5" key="2">
    <citation type="submission" date="2019-03" db="EMBL/GenBank/DDBJ databases">
        <title>Genomic Encyclopedia of Type Strains, Phase IV (KMG-IV): sequencing the most valuable type-strain genomes for metagenomic binning, comparative biology and taxonomic classification.</title>
        <authorList>
            <person name="Goeker M."/>
        </authorList>
    </citation>
    <scope>NUCLEOTIDE SEQUENCE [LARGE SCALE GENOMIC DNA]</scope>
    <source>
        <strain evidence="3 5">DSM 11603</strain>
    </source>
</reference>
<dbReference type="NCBIfam" id="NF008886">
    <property type="entry name" value="PRK11920.1"/>
    <property type="match status" value="1"/>
</dbReference>
<accession>A0A011UVD1</accession>
<dbReference type="Gene3D" id="1.10.10.10">
    <property type="entry name" value="Winged helix-like DNA-binding domain superfamily/Winged helix DNA-binding domain"/>
    <property type="match status" value="1"/>
</dbReference>
<dbReference type="EMBL" id="SNZF01000001">
    <property type="protein sequence ID" value="TDR38147.1"/>
    <property type="molecule type" value="Genomic_DNA"/>
</dbReference>
<dbReference type="NCBIfam" id="TIGR00738">
    <property type="entry name" value="rrf2_super"/>
    <property type="match status" value="1"/>
</dbReference>
<sequence length="165" mass="18092">MRLTRQTNYAIRILMYCATNDGQLSRIPEIAAAYTVSELFLFKILQPLVENGLVETVRGRNGGVRLGKPAEEITLFEVVRVTEDNFSMAECFDSDTADCPLIDSCGLNSALREALGAFFAVLEKHTIADLVAARPNMREALGIDNIAPRKVGVRKVAVEHRAPAA</sequence>
<dbReference type="eggNOG" id="COG1959">
    <property type="taxonomic scope" value="Bacteria"/>
</dbReference>